<dbReference type="EMBL" id="DRVY01000023">
    <property type="protein sequence ID" value="HHR92048.1"/>
    <property type="molecule type" value="Genomic_DNA"/>
</dbReference>
<dbReference type="Gene3D" id="1.10.3210.10">
    <property type="entry name" value="Hypothetical protein af1432"/>
    <property type="match status" value="1"/>
</dbReference>
<name>A0A7C5URD8_UNCC3</name>
<reference evidence="1" key="1">
    <citation type="journal article" date="2020" name="mSystems">
        <title>Genome- and Community-Level Interaction Insights into Carbon Utilization and Element Cycling Functions of Hydrothermarchaeota in Hydrothermal Sediment.</title>
        <authorList>
            <person name="Zhou Z."/>
            <person name="Liu Y."/>
            <person name="Xu W."/>
            <person name="Pan J."/>
            <person name="Luo Z.H."/>
            <person name="Li M."/>
        </authorList>
    </citation>
    <scope>NUCLEOTIDE SEQUENCE [LARGE SCALE GENOMIC DNA]</scope>
    <source>
        <strain evidence="1">SpSt-1042</strain>
    </source>
</reference>
<accession>A0A7C5URD8</accession>
<evidence type="ECO:0000313" key="1">
    <source>
        <dbReference type="EMBL" id="HHR92048.1"/>
    </source>
</evidence>
<evidence type="ECO:0008006" key="2">
    <source>
        <dbReference type="Google" id="ProtNLM"/>
    </source>
</evidence>
<organism evidence="1">
    <name type="scientific">candidate division CPR3 bacterium</name>
    <dbReference type="NCBI Taxonomy" id="2268181"/>
    <lineage>
        <taxon>Bacteria</taxon>
        <taxon>Bacteria division CPR3</taxon>
    </lineage>
</organism>
<comment type="caution">
    <text evidence="1">The sequence shown here is derived from an EMBL/GenBank/DDBJ whole genome shotgun (WGS) entry which is preliminary data.</text>
</comment>
<dbReference type="SUPFAM" id="SSF109604">
    <property type="entry name" value="HD-domain/PDEase-like"/>
    <property type="match status" value="1"/>
</dbReference>
<dbReference type="AlphaFoldDB" id="A0A7C5URD8"/>
<protein>
    <recommendedName>
        <fullName evidence="2">HD domain-containing protein</fullName>
    </recommendedName>
</protein>
<gene>
    <name evidence="1" type="ORF">ENL96_00850</name>
</gene>
<proteinExistence type="predicted"/>
<sequence>MKDRGIVLIDYINRIKDFHGFNSYDFLELIFGIIPSECVDKSLVRRVSSFYNIKFCSISKRSCYVHGRIHGYIVMALCALLLSNCWREFCETVCVEDRLSTVTATLLAGILHDSWIFRYHHSPFIWLTEGLISSKIAKDLFRNIVDRGNSREDIFKRVISAIKRHPGPVKRRMPATLEGLVLSEADVLSQFTLPFNLLRLNSYEKGIISRIVTFVNKKSISNWFYNREKGLKLPPKILIPSRLRNFATAVFSQSLNIFNEFKQKTPPILLNHLYSRYGS</sequence>